<sequence>MSNGKRMSNQKSMRVKASVGLLAKQKKPSVLPAQSAWKAVMRGCIYQRLGLKTERKSALKPSSAKAKGRVLQQAVRDLILAKFNLEQDDVRSVSMGATGEDLLLSPAARRQLPISLECKSRASISVYGFYEQAKANAGGYEPVVVVKQNRDKPLVVVDCVYFFELLRRASNE</sequence>
<accession>A0A6J5PEL7</accession>
<proteinExistence type="predicted"/>
<evidence type="ECO:0000313" key="1">
    <source>
        <dbReference type="EMBL" id="CAB4166074.1"/>
    </source>
</evidence>
<reference evidence="1" key="1">
    <citation type="submission" date="2020-04" db="EMBL/GenBank/DDBJ databases">
        <authorList>
            <person name="Chiriac C."/>
            <person name="Salcher M."/>
            <person name="Ghai R."/>
            <person name="Kavagutti S V."/>
        </authorList>
    </citation>
    <scope>NUCLEOTIDE SEQUENCE</scope>
</reference>
<organism evidence="1">
    <name type="scientific">uncultured Caudovirales phage</name>
    <dbReference type="NCBI Taxonomy" id="2100421"/>
    <lineage>
        <taxon>Viruses</taxon>
        <taxon>Duplodnaviria</taxon>
        <taxon>Heunggongvirae</taxon>
        <taxon>Uroviricota</taxon>
        <taxon>Caudoviricetes</taxon>
        <taxon>Peduoviridae</taxon>
        <taxon>Maltschvirus</taxon>
        <taxon>Maltschvirus maltsch</taxon>
    </lineage>
</organism>
<name>A0A6J5PEL7_9CAUD</name>
<protein>
    <submittedName>
        <fullName evidence="1">Uncharacterized protein</fullName>
    </submittedName>
</protein>
<gene>
    <name evidence="1" type="ORF">UFOVP837_5</name>
</gene>
<dbReference type="EMBL" id="LR796782">
    <property type="protein sequence ID" value="CAB4166074.1"/>
    <property type="molecule type" value="Genomic_DNA"/>
</dbReference>